<dbReference type="Gene3D" id="1.25.40.180">
    <property type="match status" value="1"/>
</dbReference>
<keyword evidence="3" id="KW-1185">Reference proteome</keyword>
<protein>
    <recommendedName>
        <fullName evidence="1">W2 domain-containing protein</fullName>
    </recommendedName>
</protein>
<dbReference type="PROSITE" id="PS51363">
    <property type="entry name" value="W2"/>
    <property type="match status" value="1"/>
</dbReference>
<dbReference type="InParanoid" id="F2UKT3"/>
<dbReference type="GeneID" id="16070761"/>
<dbReference type="Proteomes" id="UP000007799">
    <property type="component" value="Unassembled WGS sequence"/>
</dbReference>
<proteinExistence type="predicted"/>
<dbReference type="InterPro" id="IPR003307">
    <property type="entry name" value="W2_domain"/>
</dbReference>
<evidence type="ECO:0000313" key="3">
    <source>
        <dbReference type="Proteomes" id="UP000007799"/>
    </source>
</evidence>
<dbReference type="KEGG" id="sre:PTSG_08823"/>
<dbReference type="AlphaFoldDB" id="F2UKT3"/>
<dbReference type="EMBL" id="GL832979">
    <property type="protein sequence ID" value="EGD77732.1"/>
    <property type="molecule type" value="Genomic_DNA"/>
</dbReference>
<name>F2UKT3_SALR5</name>
<reference evidence="2" key="1">
    <citation type="submission" date="2009-08" db="EMBL/GenBank/DDBJ databases">
        <title>Annotation of Salpingoeca rosetta.</title>
        <authorList>
            <consortium name="The Broad Institute Genome Sequencing Platform"/>
            <person name="Russ C."/>
            <person name="Cuomo C."/>
            <person name="Burger G."/>
            <person name="Gray M.W."/>
            <person name="Holland P.W.H."/>
            <person name="King N."/>
            <person name="Lang F.B.F."/>
            <person name="Roger A.J."/>
            <person name="Ruiz-Trillo I."/>
            <person name="Young S.K."/>
            <person name="Zeng Q."/>
            <person name="Gargeya S."/>
            <person name="Alvarado L."/>
            <person name="Berlin A."/>
            <person name="Chapman S.B."/>
            <person name="Chen Z."/>
            <person name="Freedman E."/>
            <person name="Gellesch M."/>
            <person name="Goldberg J."/>
            <person name="Griggs A."/>
            <person name="Gujja S."/>
            <person name="Heilman E."/>
            <person name="Heiman D."/>
            <person name="Howarth C."/>
            <person name="Mehta T."/>
            <person name="Neiman D."/>
            <person name="Pearson M."/>
            <person name="Roberts A."/>
            <person name="Saif S."/>
            <person name="Shea T."/>
            <person name="Shenoy N."/>
            <person name="Sisk P."/>
            <person name="Stolte C."/>
            <person name="Sykes S."/>
            <person name="White J."/>
            <person name="Yandava C."/>
            <person name="Haas B."/>
            <person name="Nusbaum C."/>
            <person name="Birren B."/>
        </authorList>
    </citation>
    <scope>NUCLEOTIDE SEQUENCE [LARGE SCALE GENOMIC DNA]</scope>
    <source>
        <strain evidence="2">ATCC 50818</strain>
    </source>
</reference>
<accession>F2UKT3</accession>
<evidence type="ECO:0000259" key="1">
    <source>
        <dbReference type="PROSITE" id="PS51363"/>
    </source>
</evidence>
<sequence length="205" mass="23190">MSTTGHSKMTMNVSEMSEAIRRLSDDTSATDRLSSILNNVVSKEDFNEAAIQELVGIILEHRRVKGSTNNKCVRSLCYASRDHTERLVLLSPLLTRLITLDERNQKRNGSMFLRGQRNFLACLERLYARESFSGDKAQCLTQLLYTQLQAGGLEGEVVLNWIKRQQPLTDIPQTAFAALRQQLLPFQDWLSSSLETDDEDATADH</sequence>
<evidence type="ECO:0000313" key="2">
    <source>
        <dbReference type="EMBL" id="EGD77732.1"/>
    </source>
</evidence>
<gene>
    <name evidence="2" type="ORF">PTSG_08823</name>
</gene>
<organism evidence="3">
    <name type="scientific">Salpingoeca rosetta (strain ATCC 50818 / BSB-021)</name>
    <dbReference type="NCBI Taxonomy" id="946362"/>
    <lineage>
        <taxon>Eukaryota</taxon>
        <taxon>Choanoflagellata</taxon>
        <taxon>Craspedida</taxon>
        <taxon>Salpingoecidae</taxon>
        <taxon>Salpingoeca</taxon>
    </lineage>
</organism>
<feature type="domain" description="W2" evidence="1">
    <location>
        <begin position="26"/>
        <end position="200"/>
    </location>
</feature>
<dbReference type="RefSeq" id="XP_004990208.1">
    <property type="nucleotide sequence ID" value="XM_004990151.1"/>
</dbReference>